<gene>
    <name evidence="2" type="ORF">IM725_17390</name>
</gene>
<evidence type="ECO:0000313" key="2">
    <source>
        <dbReference type="EMBL" id="MBE7942347.1"/>
    </source>
</evidence>
<feature type="domain" description="DUF6815" evidence="1">
    <location>
        <begin position="216"/>
        <end position="321"/>
    </location>
</feature>
<dbReference type="EMBL" id="JADDOJ010000093">
    <property type="protein sequence ID" value="MBE7942347.1"/>
    <property type="molecule type" value="Genomic_DNA"/>
</dbReference>
<protein>
    <submittedName>
        <fullName evidence="2">Cj0069 family protein</fullName>
    </submittedName>
</protein>
<evidence type="ECO:0000259" key="1">
    <source>
        <dbReference type="Pfam" id="PF20668"/>
    </source>
</evidence>
<name>A0ABR9SKP4_9BURK</name>
<dbReference type="Proteomes" id="UP000715965">
    <property type="component" value="Unassembled WGS sequence"/>
</dbReference>
<dbReference type="Pfam" id="PF20668">
    <property type="entry name" value="DUF6815"/>
    <property type="match status" value="1"/>
</dbReference>
<organism evidence="2 3">
    <name type="scientific">Ramlibacter aquaticus</name>
    <dbReference type="NCBI Taxonomy" id="2780094"/>
    <lineage>
        <taxon>Bacteria</taxon>
        <taxon>Pseudomonadati</taxon>
        <taxon>Pseudomonadota</taxon>
        <taxon>Betaproteobacteria</taxon>
        <taxon>Burkholderiales</taxon>
        <taxon>Comamonadaceae</taxon>
        <taxon>Ramlibacter</taxon>
    </lineage>
</organism>
<dbReference type="InterPro" id="IPR049212">
    <property type="entry name" value="DUF6815"/>
</dbReference>
<accession>A0ABR9SKP4</accession>
<keyword evidence="3" id="KW-1185">Reference proteome</keyword>
<dbReference type="RefSeq" id="WP_193781902.1">
    <property type="nucleotide sequence ID" value="NZ_JADDOJ010000093.1"/>
</dbReference>
<reference evidence="2 3" key="1">
    <citation type="submission" date="2020-10" db="EMBL/GenBank/DDBJ databases">
        <title>Draft genome of Ramlibacter aquaticus LMG 30558.</title>
        <authorList>
            <person name="Props R."/>
        </authorList>
    </citation>
    <scope>NUCLEOTIDE SEQUENCE [LARGE SCALE GENOMIC DNA]</scope>
    <source>
        <strain evidence="2 3">LMG 30558</strain>
    </source>
</reference>
<proteinExistence type="predicted"/>
<comment type="caution">
    <text evidence="2">The sequence shown here is derived from an EMBL/GenBank/DDBJ whole genome shotgun (WGS) entry which is preliminary data.</text>
</comment>
<evidence type="ECO:0000313" key="3">
    <source>
        <dbReference type="Proteomes" id="UP000715965"/>
    </source>
</evidence>
<dbReference type="NCBIfam" id="NF033816">
    <property type="entry name" value="Cj0069_fam"/>
    <property type="match status" value="1"/>
</dbReference>
<sequence length="344" mass="38248">MPTPSVALLYPGDRAARDRSDPGESRFSQLFEAFASAGIPASPAVYHDDFEGEVEAQLREVRLVLVWSNPIEGGRTRARLDAMLRRIADGGVMVSTHPDTILKLGTKDVLFETRDLPFGSDVHCIDSLAQMEEELPARLRQGARVLKQHRGHSGIGVWRVEAVDSTLTAMKVRHAQRGCMEETLTWPELAERMSPYFEAVNGGHMIDQEWQPRLVEGMVRAYLVEDRVAGFGVQSVNALFPAEPGGAPPAPGPRLYHAADLPQFQELKRLLEDRWVELLRQRVRLSRGRLPLLWDCDFMRGQRSSAGPERFVLCEINVSSVSPFPPSAVGPLVGAVQRRLQAGE</sequence>
<dbReference type="SUPFAM" id="SSF56059">
    <property type="entry name" value="Glutathione synthetase ATP-binding domain-like"/>
    <property type="match status" value="1"/>
</dbReference>